<evidence type="ECO:0000313" key="1">
    <source>
        <dbReference type="EMBL" id="UXI69475.1"/>
    </source>
</evidence>
<reference evidence="1" key="1">
    <citation type="submission" date="2022-09" db="EMBL/GenBank/DDBJ databases">
        <title>Tahibacter sp. nov., isolated from a fresh water.</title>
        <authorList>
            <person name="Baek J.H."/>
            <person name="Lee J.K."/>
            <person name="Kim J.M."/>
            <person name="Jeon C.O."/>
        </authorList>
    </citation>
    <scope>NUCLEOTIDE SEQUENCE</scope>
    <source>
        <strain evidence="1">W38</strain>
    </source>
</reference>
<dbReference type="Pfam" id="PF13826">
    <property type="entry name" value="Monooxy_af470-like"/>
    <property type="match status" value="1"/>
</dbReference>
<evidence type="ECO:0000313" key="2">
    <source>
        <dbReference type="Proteomes" id="UP001064632"/>
    </source>
</evidence>
<dbReference type="Proteomes" id="UP001064632">
    <property type="component" value="Chromosome"/>
</dbReference>
<dbReference type="EMBL" id="CP104694">
    <property type="protein sequence ID" value="UXI69475.1"/>
    <property type="molecule type" value="Genomic_DNA"/>
</dbReference>
<dbReference type="RefSeq" id="WP_261696430.1">
    <property type="nucleotide sequence ID" value="NZ_CP104694.1"/>
</dbReference>
<sequence length="189" mass="21404">MSRIIKERVTVDEKEEFVVLLIGMRINKWWKVHKWLPVAWSMRTMVKQLGKLTGDSGYLGGEYRTAGNPIVFVQYWRSYDALEKYASNASLHHRKMWGWFFRSIGLKGDVGIYHESYRITPGNYECVYLNMPPFGLGKVFPLVPASKGYASSRGRMEKWHGKPGAPIPDAHIEAAAVTPSHGAAVAECD</sequence>
<name>A0ABY6BM57_9GAMM</name>
<proteinExistence type="predicted"/>
<organism evidence="1 2">
    <name type="scientific">Tahibacter amnicola</name>
    <dbReference type="NCBI Taxonomy" id="2976241"/>
    <lineage>
        <taxon>Bacteria</taxon>
        <taxon>Pseudomonadati</taxon>
        <taxon>Pseudomonadota</taxon>
        <taxon>Gammaproteobacteria</taxon>
        <taxon>Lysobacterales</taxon>
        <taxon>Rhodanobacteraceae</taxon>
        <taxon>Tahibacter</taxon>
    </lineage>
</organism>
<gene>
    <name evidence="1" type="ORF">N4264_07445</name>
</gene>
<protein>
    <submittedName>
        <fullName evidence="1">DUF4188 domain-containing protein</fullName>
    </submittedName>
</protein>
<accession>A0ABY6BM57</accession>
<dbReference type="InterPro" id="IPR025444">
    <property type="entry name" value="Monooxy_af470"/>
</dbReference>
<keyword evidence="2" id="KW-1185">Reference proteome</keyword>